<dbReference type="SUPFAM" id="SSF51905">
    <property type="entry name" value="FAD/NAD(P)-binding domain"/>
    <property type="match status" value="1"/>
</dbReference>
<evidence type="ECO:0000256" key="12">
    <source>
        <dbReference type="ARBA" id="ARBA00049187"/>
    </source>
</evidence>
<dbReference type="EC" id="1.8.1.4" evidence="3 16"/>
<evidence type="ECO:0000256" key="10">
    <source>
        <dbReference type="ARBA" id="ARBA00023157"/>
    </source>
</evidence>
<keyword evidence="8 16" id="KW-0560">Oxidoreductase</keyword>
<feature type="binding site" evidence="14">
    <location>
        <position position="211"/>
    </location>
    <ligand>
        <name>NAD(+)</name>
        <dbReference type="ChEBI" id="CHEBI:57540"/>
    </ligand>
</feature>
<keyword evidence="5" id="KW-0963">Cytoplasm</keyword>
<feature type="binding site" evidence="14">
    <location>
        <position position="51"/>
    </location>
    <ligand>
        <name>FAD</name>
        <dbReference type="ChEBI" id="CHEBI:57692"/>
    </ligand>
</feature>
<evidence type="ECO:0000256" key="11">
    <source>
        <dbReference type="ARBA" id="ARBA00023284"/>
    </source>
</evidence>
<evidence type="ECO:0000256" key="2">
    <source>
        <dbReference type="ARBA" id="ARBA00007532"/>
    </source>
</evidence>
<dbReference type="PANTHER" id="PTHR22912">
    <property type="entry name" value="DISULFIDE OXIDOREDUCTASE"/>
    <property type="match status" value="1"/>
</dbReference>
<keyword evidence="20" id="KW-1185">Reference proteome</keyword>
<keyword evidence="9 14" id="KW-0520">NAD</keyword>
<comment type="cofactor">
    <cofactor evidence="14 16">
        <name>FAD</name>
        <dbReference type="ChEBI" id="CHEBI:57692"/>
    </cofactor>
    <text evidence="14 16">Binds 1 FAD per subunit.</text>
</comment>
<protein>
    <recommendedName>
        <fullName evidence="4 16">Dihydrolipoyl dehydrogenase</fullName>
        <ecNumber evidence="3 16">1.8.1.4</ecNumber>
    </recommendedName>
</protein>
<keyword evidence="7 14" id="KW-0274">FAD</keyword>
<comment type="miscellaneous">
    <text evidence="16">The active site is a redox-active disulfide bond.</text>
</comment>
<feature type="binding site" evidence="14">
    <location>
        <begin position="151"/>
        <end position="153"/>
    </location>
    <ligand>
        <name>FAD</name>
        <dbReference type="ChEBI" id="CHEBI:57692"/>
    </ligand>
</feature>
<feature type="active site" description="Proton acceptor" evidence="13">
    <location>
        <position position="453"/>
    </location>
</feature>
<keyword evidence="10" id="KW-1015">Disulfide bond</keyword>
<comment type="similarity">
    <text evidence="2 16">Belongs to the class-I pyridine nucleotide-disulfide oxidoreductase family.</text>
</comment>
<evidence type="ECO:0000313" key="20">
    <source>
        <dbReference type="Proteomes" id="UP000198853"/>
    </source>
</evidence>
<dbReference type="Gene3D" id="3.50.50.60">
    <property type="entry name" value="FAD/NAD(P)-binding domain"/>
    <property type="match status" value="2"/>
</dbReference>
<dbReference type="InterPro" id="IPR050151">
    <property type="entry name" value="Class-I_Pyr_Nuc-Dis_Oxidored"/>
</dbReference>
<feature type="binding site" evidence="14">
    <location>
        <position position="320"/>
    </location>
    <ligand>
        <name>FAD</name>
        <dbReference type="ChEBI" id="CHEBI:57692"/>
    </ligand>
</feature>
<dbReference type="Pfam" id="PF02852">
    <property type="entry name" value="Pyr_redox_dim"/>
    <property type="match status" value="1"/>
</dbReference>
<comment type="subcellular location">
    <subcellularLocation>
        <location evidence="1">Cytoplasm</location>
    </subcellularLocation>
</comment>
<dbReference type="Pfam" id="PF07992">
    <property type="entry name" value="Pyr_redox_2"/>
    <property type="match status" value="1"/>
</dbReference>
<evidence type="ECO:0000256" key="5">
    <source>
        <dbReference type="ARBA" id="ARBA00022490"/>
    </source>
</evidence>
<dbReference type="InterPro" id="IPR001100">
    <property type="entry name" value="Pyr_nuc-diS_OxRdtase"/>
</dbReference>
<dbReference type="InterPro" id="IPR016156">
    <property type="entry name" value="FAD/NAD-linked_Rdtase_dimer_sf"/>
</dbReference>
<proteinExistence type="inferred from homology"/>
<dbReference type="PIRSF" id="PIRSF000350">
    <property type="entry name" value="Mercury_reductase_MerA"/>
    <property type="match status" value="1"/>
</dbReference>
<gene>
    <name evidence="19" type="ORF">SAMN04488123_101249</name>
</gene>
<dbReference type="FunFam" id="3.30.390.30:FF:000001">
    <property type="entry name" value="Dihydrolipoyl dehydrogenase"/>
    <property type="match status" value="1"/>
</dbReference>
<keyword evidence="11 16" id="KW-0676">Redox-active center</keyword>
<dbReference type="SUPFAM" id="SSF55424">
    <property type="entry name" value="FAD/NAD-linked reductases, dimerisation (C-terminal) domain"/>
    <property type="match status" value="1"/>
</dbReference>
<accession>A0A1G8JJ81</accession>
<feature type="disulfide bond" description="Redox-active" evidence="15">
    <location>
        <begin position="42"/>
        <end position="47"/>
    </location>
</feature>
<evidence type="ECO:0000313" key="19">
    <source>
        <dbReference type="EMBL" id="SDI31077.1"/>
    </source>
</evidence>
<evidence type="ECO:0000256" key="1">
    <source>
        <dbReference type="ARBA" id="ARBA00004496"/>
    </source>
</evidence>
<feature type="binding site" evidence="14">
    <location>
        <position position="280"/>
    </location>
    <ligand>
        <name>NAD(+)</name>
        <dbReference type="ChEBI" id="CHEBI:57540"/>
    </ligand>
</feature>
<dbReference type="PROSITE" id="PS00076">
    <property type="entry name" value="PYRIDINE_REDOX_1"/>
    <property type="match status" value="1"/>
</dbReference>
<dbReference type="NCBIfam" id="TIGR01350">
    <property type="entry name" value="lipoamide_DH"/>
    <property type="match status" value="1"/>
</dbReference>
<evidence type="ECO:0000256" key="4">
    <source>
        <dbReference type="ARBA" id="ARBA00016961"/>
    </source>
</evidence>
<evidence type="ECO:0000256" key="15">
    <source>
        <dbReference type="PIRSR" id="PIRSR000350-4"/>
    </source>
</evidence>
<dbReference type="InterPro" id="IPR012999">
    <property type="entry name" value="Pyr_OxRdtase_I_AS"/>
</dbReference>
<dbReference type="Gene3D" id="3.30.390.30">
    <property type="match status" value="1"/>
</dbReference>
<dbReference type="PANTHER" id="PTHR22912:SF217">
    <property type="entry name" value="DIHYDROLIPOYL DEHYDROGENASE"/>
    <property type="match status" value="1"/>
</dbReference>
<dbReference type="InterPro" id="IPR004099">
    <property type="entry name" value="Pyr_nucl-diS_OxRdtase_dimer"/>
</dbReference>
<evidence type="ECO:0000256" key="7">
    <source>
        <dbReference type="ARBA" id="ARBA00022827"/>
    </source>
</evidence>
<dbReference type="Proteomes" id="UP000198853">
    <property type="component" value="Unassembled WGS sequence"/>
</dbReference>
<dbReference type="RefSeq" id="WP_090395721.1">
    <property type="nucleotide sequence ID" value="NZ_FNEN01000001.1"/>
</dbReference>
<dbReference type="EMBL" id="FNEN01000001">
    <property type="protein sequence ID" value="SDI31077.1"/>
    <property type="molecule type" value="Genomic_DNA"/>
</dbReference>
<name>A0A1G8JJ81_9BACI</name>
<feature type="domain" description="FAD/NAD(P)-binding" evidence="18">
    <location>
        <begin position="5"/>
        <end position="335"/>
    </location>
</feature>
<dbReference type="GO" id="GO:0006103">
    <property type="term" value="P:2-oxoglutarate metabolic process"/>
    <property type="evidence" value="ECO:0007669"/>
    <property type="project" value="TreeGrafter"/>
</dbReference>
<evidence type="ECO:0000256" key="13">
    <source>
        <dbReference type="PIRSR" id="PIRSR000350-2"/>
    </source>
</evidence>
<evidence type="ECO:0000259" key="18">
    <source>
        <dbReference type="Pfam" id="PF07992"/>
    </source>
</evidence>
<dbReference type="AlphaFoldDB" id="A0A1G8JJ81"/>
<evidence type="ECO:0000256" key="8">
    <source>
        <dbReference type="ARBA" id="ARBA00023002"/>
    </source>
</evidence>
<evidence type="ECO:0000256" key="16">
    <source>
        <dbReference type="RuleBase" id="RU003692"/>
    </source>
</evidence>
<evidence type="ECO:0000259" key="17">
    <source>
        <dbReference type="Pfam" id="PF02852"/>
    </source>
</evidence>
<organism evidence="19 20">
    <name type="scientific">Natribacillus halophilus</name>
    <dbReference type="NCBI Taxonomy" id="549003"/>
    <lineage>
        <taxon>Bacteria</taxon>
        <taxon>Bacillati</taxon>
        <taxon>Bacillota</taxon>
        <taxon>Bacilli</taxon>
        <taxon>Bacillales</taxon>
        <taxon>Bacillaceae</taxon>
        <taxon>Natribacillus</taxon>
    </lineage>
</organism>
<evidence type="ECO:0000256" key="9">
    <source>
        <dbReference type="ARBA" id="ARBA00023027"/>
    </source>
</evidence>
<dbReference type="PRINTS" id="PR00368">
    <property type="entry name" value="FADPNR"/>
</dbReference>
<dbReference type="InterPro" id="IPR023753">
    <property type="entry name" value="FAD/NAD-binding_dom"/>
</dbReference>
<dbReference type="PRINTS" id="PR00411">
    <property type="entry name" value="PNDRDTASEI"/>
</dbReference>
<sequence>MADEYDLVVIGAGTGGYVAAIRAAQLGNRVAIVEKEELGGTCLHKGCIPSKTLLRSAEVYSDVKRADEFGVQTAEVELDFARVQTRKQAIVDQLHSGVQQLLRNENIKVYEGHARLLGPSIFSPRAGSVSIENPDGSENDVLLPKHVIIATGSRPRELEHVDFTHENVMTSDDALFMETLPTSMVIIGGGVIGVEWASMLIDFGVEVTVLEAQESILPGEDEAISREMKKQLEKRGAHIFINADVHADEFNVEPEQVSVPVTIDSETQRVTAERLLVSIGREANVSDIGLQNTDIETEDGKIVTNAWGQTKEDHIYAIGDVTKGYELAHVASHQGVTAVEHMNELSPAPLNERQMPRCTYSHPEVASIGLSETEAKERGYQVKAETFPFQAIGKALIHGDKEGFCKFISDQETNDLLGVHIIGAKATELIAEGTLATVLDAADWEVAETVHPHPSLSEVFKEAALHVDQRAIHI</sequence>
<dbReference type="OrthoDB" id="9800167at2"/>
<comment type="catalytic activity">
    <reaction evidence="12 16">
        <text>N(6)-[(R)-dihydrolipoyl]-L-lysyl-[protein] + NAD(+) = N(6)-[(R)-lipoyl]-L-lysyl-[protein] + NADH + H(+)</text>
        <dbReference type="Rhea" id="RHEA:15045"/>
        <dbReference type="Rhea" id="RHEA-COMP:10474"/>
        <dbReference type="Rhea" id="RHEA-COMP:10475"/>
        <dbReference type="ChEBI" id="CHEBI:15378"/>
        <dbReference type="ChEBI" id="CHEBI:57540"/>
        <dbReference type="ChEBI" id="CHEBI:57945"/>
        <dbReference type="ChEBI" id="CHEBI:83099"/>
        <dbReference type="ChEBI" id="CHEBI:83100"/>
        <dbReference type="EC" id="1.8.1.4"/>
    </reaction>
</comment>
<evidence type="ECO:0000256" key="6">
    <source>
        <dbReference type="ARBA" id="ARBA00022630"/>
    </source>
</evidence>
<dbReference type="GO" id="GO:0004148">
    <property type="term" value="F:dihydrolipoyl dehydrogenase (NADH) activity"/>
    <property type="evidence" value="ECO:0007669"/>
    <property type="project" value="UniProtKB-EC"/>
</dbReference>
<reference evidence="19 20" key="1">
    <citation type="submission" date="2016-10" db="EMBL/GenBank/DDBJ databases">
        <authorList>
            <person name="de Groot N.N."/>
        </authorList>
    </citation>
    <scope>NUCLEOTIDE SEQUENCE [LARGE SCALE GENOMIC DNA]</scope>
    <source>
        <strain evidence="19 20">DSM 21771</strain>
    </source>
</reference>
<evidence type="ECO:0000256" key="3">
    <source>
        <dbReference type="ARBA" id="ARBA00012608"/>
    </source>
</evidence>
<keyword evidence="14" id="KW-0547">Nucleotide-binding</keyword>
<evidence type="ECO:0000256" key="14">
    <source>
        <dbReference type="PIRSR" id="PIRSR000350-3"/>
    </source>
</evidence>
<dbReference type="InterPro" id="IPR006258">
    <property type="entry name" value="Lipoamide_DH"/>
</dbReference>
<feature type="binding site" evidence="14">
    <location>
        <begin position="188"/>
        <end position="195"/>
    </location>
    <ligand>
        <name>NAD(+)</name>
        <dbReference type="ChEBI" id="CHEBI:57540"/>
    </ligand>
</feature>
<feature type="domain" description="Pyridine nucleotide-disulphide oxidoreductase dimerisation" evidence="17">
    <location>
        <begin position="355"/>
        <end position="464"/>
    </location>
</feature>
<dbReference type="GO" id="GO:0005737">
    <property type="term" value="C:cytoplasm"/>
    <property type="evidence" value="ECO:0007669"/>
    <property type="project" value="UniProtKB-SubCell"/>
</dbReference>
<dbReference type="GO" id="GO:0050660">
    <property type="term" value="F:flavin adenine dinucleotide binding"/>
    <property type="evidence" value="ECO:0007669"/>
    <property type="project" value="InterPro"/>
</dbReference>
<keyword evidence="6 16" id="KW-0285">Flavoprotein</keyword>
<dbReference type="InterPro" id="IPR036188">
    <property type="entry name" value="FAD/NAD-bd_sf"/>
</dbReference>